<dbReference type="Gene3D" id="1.10.30.50">
    <property type="match status" value="1"/>
</dbReference>
<keyword evidence="3" id="KW-1185">Reference proteome</keyword>
<sequence length="388" mass="43655">MNLVERHAQLAPLGAQLVLEIQDNKWTKHELALELDIALSRASQLFNIADTLGRAELETAATHGYSIDRLREIAGVGKRLTNPNIDPAQLRAELIDTCKNFSHNDTATYIRAHIKQLNEGYEKHRAWFVRYSGNPDADGMKYIIAKLPAAHVDRIQAILTPHARTHAANGDAVSEQEGHALALYTTITNPTPTHEHTEHWENPNNPRDLRYRPCILVPLDDAHALEAGKVVSTDGTVLSIRELVDERVRELGFAVACYRGEDGVARAQQTFEIKRLADADDRFLSIINHLVCQQADCNTNAIRCDIHHITAFARGGATTLDNLCPLCHTHNLHNDDNPTQLTHGYVFRDHTTGLVWYRDYRGNIRRNRHEAQQYNAEAYAHRVIGPPT</sequence>
<comment type="caution">
    <text evidence="2">The sequence shown here is derived from an EMBL/GenBank/DDBJ whole genome shotgun (WGS) entry which is preliminary data.</text>
</comment>
<gene>
    <name evidence="2" type="ORF">J2S37_000439</name>
</gene>
<dbReference type="InterPro" id="IPR003615">
    <property type="entry name" value="HNH_nuc"/>
</dbReference>
<accession>A0ABU2B693</accession>
<name>A0ABU2B693_9CORY</name>
<dbReference type="SMART" id="SM00507">
    <property type="entry name" value="HNHc"/>
    <property type="match status" value="1"/>
</dbReference>
<evidence type="ECO:0000259" key="1">
    <source>
        <dbReference type="SMART" id="SM00507"/>
    </source>
</evidence>
<reference evidence="2 3" key="1">
    <citation type="submission" date="2023-07" db="EMBL/GenBank/DDBJ databases">
        <title>Sequencing the genomes of 1000 actinobacteria strains.</title>
        <authorList>
            <person name="Klenk H.-P."/>
        </authorList>
    </citation>
    <scope>NUCLEOTIDE SEQUENCE [LARGE SCALE GENOMIC DNA]</scope>
    <source>
        <strain evidence="2 3">DSM 44508</strain>
    </source>
</reference>
<dbReference type="RefSeq" id="WP_277103828.1">
    <property type="nucleotide sequence ID" value="NZ_BAAAJS010000014.1"/>
</dbReference>
<evidence type="ECO:0000313" key="3">
    <source>
        <dbReference type="Proteomes" id="UP001183619"/>
    </source>
</evidence>
<dbReference type="EMBL" id="JAVDYF010000001">
    <property type="protein sequence ID" value="MDR7353901.1"/>
    <property type="molecule type" value="Genomic_DNA"/>
</dbReference>
<dbReference type="CDD" id="cd00085">
    <property type="entry name" value="HNHc"/>
    <property type="match status" value="1"/>
</dbReference>
<feature type="domain" description="HNH nuclease" evidence="1">
    <location>
        <begin position="280"/>
        <end position="332"/>
    </location>
</feature>
<dbReference type="Proteomes" id="UP001183619">
    <property type="component" value="Unassembled WGS sequence"/>
</dbReference>
<protein>
    <recommendedName>
        <fullName evidence="1">HNH nuclease domain-containing protein</fullName>
    </recommendedName>
</protein>
<proteinExistence type="predicted"/>
<evidence type="ECO:0000313" key="2">
    <source>
        <dbReference type="EMBL" id="MDR7353901.1"/>
    </source>
</evidence>
<organism evidence="2 3">
    <name type="scientific">Corynebacterium felinum</name>
    <dbReference type="NCBI Taxonomy" id="131318"/>
    <lineage>
        <taxon>Bacteria</taxon>
        <taxon>Bacillati</taxon>
        <taxon>Actinomycetota</taxon>
        <taxon>Actinomycetes</taxon>
        <taxon>Mycobacteriales</taxon>
        <taxon>Corynebacteriaceae</taxon>
        <taxon>Corynebacterium</taxon>
    </lineage>
</organism>